<dbReference type="GO" id="GO:0005886">
    <property type="term" value="C:plasma membrane"/>
    <property type="evidence" value="ECO:0007669"/>
    <property type="project" value="UniProtKB-SubCell"/>
</dbReference>
<evidence type="ECO:0000256" key="10">
    <source>
        <dbReference type="ARBA" id="ARBA00022679"/>
    </source>
</evidence>
<sequence length="265" mass="28140">MLWKRVVSALVGVPLLVAVVWAGGWAMTAAVMVLAVGGFYEYLQMVRRMEAEPPAWLGYALSVALVLAAHFGGAPIPAIVAAAGIAFLLQLVLAFPKARPADGALAFTGAFVIAWLLGHLILLRSLPSGVEAVLIAFFLTWATDTGAYFAGRSLGKRPLAARVSPKKTLEGSLGGLLAAALVGVILGPRWFPATSWVIWLPFSLVVSALGQLGDLAESALKRIAGVKDSGNLIPGHGGVLDRFDSILWTAPATYYFLRFIEEYLR</sequence>
<evidence type="ECO:0000256" key="15">
    <source>
        <dbReference type="ARBA" id="ARBA00023136"/>
    </source>
</evidence>
<comment type="pathway">
    <text evidence="3 18">Phospholipid metabolism; CDP-diacylglycerol biosynthesis; CDP-diacylglycerol from sn-glycerol 3-phosphate: step 3/3.</text>
</comment>
<accession>A0A845L5R2</accession>
<gene>
    <name evidence="20" type="ORF">GTO91_12680</name>
</gene>
<feature type="transmembrane region" description="Helical" evidence="19">
    <location>
        <begin position="171"/>
        <end position="190"/>
    </location>
</feature>
<dbReference type="PANTHER" id="PTHR46382:SF1">
    <property type="entry name" value="PHOSPHATIDATE CYTIDYLYLTRANSFERASE"/>
    <property type="match status" value="1"/>
</dbReference>
<protein>
    <recommendedName>
        <fullName evidence="7 18">Phosphatidate cytidylyltransferase</fullName>
        <ecNumber evidence="6 18">2.7.7.41</ecNumber>
    </recommendedName>
</protein>
<comment type="similarity">
    <text evidence="5 18">Belongs to the CDS family.</text>
</comment>
<keyword evidence="16" id="KW-0594">Phospholipid biosynthesis</keyword>
<evidence type="ECO:0000256" key="3">
    <source>
        <dbReference type="ARBA" id="ARBA00005119"/>
    </source>
</evidence>
<keyword evidence="8" id="KW-1003">Cell membrane</keyword>
<evidence type="ECO:0000256" key="11">
    <source>
        <dbReference type="ARBA" id="ARBA00022692"/>
    </source>
</evidence>
<keyword evidence="11 18" id="KW-0812">Transmembrane</keyword>
<keyword evidence="17" id="KW-1208">Phospholipid metabolism</keyword>
<comment type="caution">
    <text evidence="20">The sequence shown here is derived from an EMBL/GenBank/DDBJ whole genome shotgun (WGS) entry which is preliminary data.</text>
</comment>
<dbReference type="AlphaFoldDB" id="A0A845L5R2"/>
<evidence type="ECO:0000256" key="7">
    <source>
        <dbReference type="ARBA" id="ARBA00019373"/>
    </source>
</evidence>
<evidence type="ECO:0000256" key="6">
    <source>
        <dbReference type="ARBA" id="ARBA00012487"/>
    </source>
</evidence>
<dbReference type="UniPathway" id="UPA00557">
    <property type="reaction ID" value="UER00614"/>
</dbReference>
<keyword evidence="14" id="KW-0443">Lipid metabolism</keyword>
<feature type="transmembrane region" description="Helical" evidence="19">
    <location>
        <begin position="78"/>
        <end position="96"/>
    </location>
</feature>
<dbReference type="EC" id="2.7.7.41" evidence="6 18"/>
<evidence type="ECO:0000256" key="14">
    <source>
        <dbReference type="ARBA" id="ARBA00023098"/>
    </source>
</evidence>
<keyword evidence="21" id="KW-1185">Reference proteome</keyword>
<evidence type="ECO:0000256" key="17">
    <source>
        <dbReference type="ARBA" id="ARBA00023264"/>
    </source>
</evidence>
<keyword evidence="15 19" id="KW-0472">Membrane</keyword>
<dbReference type="Pfam" id="PF01148">
    <property type="entry name" value="CTP_transf_1"/>
    <property type="match status" value="1"/>
</dbReference>
<keyword evidence="10 18" id="KW-0808">Transferase</keyword>
<evidence type="ECO:0000256" key="16">
    <source>
        <dbReference type="ARBA" id="ARBA00023209"/>
    </source>
</evidence>
<dbReference type="RefSeq" id="WP_161259091.1">
    <property type="nucleotide sequence ID" value="NZ_WXEY01000015.1"/>
</dbReference>
<dbReference type="OrthoDB" id="9799199at2"/>
<comment type="pathway">
    <text evidence="4">Lipid metabolism.</text>
</comment>
<evidence type="ECO:0000256" key="12">
    <source>
        <dbReference type="ARBA" id="ARBA00022695"/>
    </source>
</evidence>
<comment type="subcellular location">
    <subcellularLocation>
        <location evidence="2">Cell membrane</location>
        <topology evidence="2">Multi-pass membrane protein</topology>
    </subcellularLocation>
</comment>
<evidence type="ECO:0000256" key="9">
    <source>
        <dbReference type="ARBA" id="ARBA00022516"/>
    </source>
</evidence>
<feature type="transmembrane region" description="Helical" evidence="19">
    <location>
        <begin position="129"/>
        <end position="150"/>
    </location>
</feature>
<evidence type="ECO:0000256" key="1">
    <source>
        <dbReference type="ARBA" id="ARBA00001698"/>
    </source>
</evidence>
<feature type="transmembrane region" description="Helical" evidence="19">
    <location>
        <begin position="196"/>
        <end position="213"/>
    </location>
</feature>
<organism evidence="20 21">
    <name type="scientific">Heliomicrobium undosum</name>
    <dbReference type="NCBI Taxonomy" id="121734"/>
    <lineage>
        <taxon>Bacteria</taxon>
        <taxon>Bacillati</taxon>
        <taxon>Bacillota</taxon>
        <taxon>Clostridia</taxon>
        <taxon>Eubacteriales</taxon>
        <taxon>Heliobacteriaceae</taxon>
        <taxon>Heliomicrobium</taxon>
    </lineage>
</organism>
<evidence type="ECO:0000256" key="19">
    <source>
        <dbReference type="SAM" id="Phobius"/>
    </source>
</evidence>
<evidence type="ECO:0000256" key="5">
    <source>
        <dbReference type="ARBA" id="ARBA00010185"/>
    </source>
</evidence>
<keyword evidence="12 18" id="KW-0548">Nucleotidyltransferase</keyword>
<comment type="catalytic activity">
    <reaction evidence="1 18">
        <text>a 1,2-diacyl-sn-glycero-3-phosphate + CTP + H(+) = a CDP-1,2-diacyl-sn-glycerol + diphosphate</text>
        <dbReference type="Rhea" id="RHEA:16229"/>
        <dbReference type="ChEBI" id="CHEBI:15378"/>
        <dbReference type="ChEBI" id="CHEBI:33019"/>
        <dbReference type="ChEBI" id="CHEBI:37563"/>
        <dbReference type="ChEBI" id="CHEBI:58332"/>
        <dbReference type="ChEBI" id="CHEBI:58608"/>
        <dbReference type="EC" id="2.7.7.41"/>
    </reaction>
</comment>
<evidence type="ECO:0000256" key="13">
    <source>
        <dbReference type="ARBA" id="ARBA00022989"/>
    </source>
</evidence>
<dbReference type="Proteomes" id="UP000463470">
    <property type="component" value="Unassembled WGS sequence"/>
</dbReference>
<keyword evidence="9" id="KW-0444">Lipid biosynthesis</keyword>
<evidence type="ECO:0000256" key="4">
    <source>
        <dbReference type="ARBA" id="ARBA00005189"/>
    </source>
</evidence>
<dbReference type="GO" id="GO:0004605">
    <property type="term" value="F:phosphatidate cytidylyltransferase activity"/>
    <property type="evidence" value="ECO:0007669"/>
    <property type="project" value="UniProtKB-EC"/>
</dbReference>
<keyword evidence="13 19" id="KW-1133">Transmembrane helix</keyword>
<dbReference type="PANTHER" id="PTHR46382">
    <property type="entry name" value="PHOSPHATIDATE CYTIDYLYLTRANSFERASE"/>
    <property type="match status" value="1"/>
</dbReference>
<evidence type="ECO:0000256" key="18">
    <source>
        <dbReference type="RuleBase" id="RU003938"/>
    </source>
</evidence>
<evidence type="ECO:0000256" key="8">
    <source>
        <dbReference type="ARBA" id="ARBA00022475"/>
    </source>
</evidence>
<evidence type="ECO:0000256" key="2">
    <source>
        <dbReference type="ARBA" id="ARBA00004651"/>
    </source>
</evidence>
<dbReference type="GO" id="GO:0016024">
    <property type="term" value="P:CDP-diacylglycerol biosynthetic process"/>
    <property type="evidence" value="ECO:0007669"/>
    <property type="project" value="UniProtKB-UniPathway"/>
</dbReference>
<feature type="transmembrane region" description="Helical" evidence="19">
    <location>
        <begin position="103"/>
        <end position="123"/>
    </location>
</feature>
<reference evidence="20 21" key="1">
    <citation type="submission" date="2020-01" db="EMBL/GenBank/DDBJ databases">
        <title>Whole-genome sequence of Heliobacterium undosum DSM 13378.</title>
        <authorList>
            <person name="Kyndt J.A."/>
            <person name="Meyer T.E."/>
        </authorList>
    </citation>
    <scope>NUCLEOTIDE SEQUENCE [LARGE SCALE GENOMIC DNA]</scope>
    <source>
        <strain evidence="20 21">DSM 13378</strain>
    </source>
</reference>
<evidence type="ECO:0000313" key="20">
    <source>
        <dbReference type="EMBL" id="MZP30569.1"/>
    </source>
</evidence>
<evidence type="ECO:0000313" key="21">
    <source>
        <dbReference type="Proteomes" id="UP000463470"/>
    </source>
</evidence>
<dbReference type="PROSITE" id="PS01315">
    <property type="entry name" value="CDS"/>
    <property type="match status" value="1"/>
</dbReference>
<proteinExistence type="inferred from homology"/>
<dbReference type="EMBL" id="WXEY01000015">
    <property type="protein sequence ID" value="MZP30569.1"/>
    <property type="molecule type" value="Genomic_DNA"/>
</dbReference>
<name>A0A845L5R2_9FIRM</name>
<dbReference type="InterPro" id="IPR000374">
    <property type="entry name" value="PC_trans"/>
</dbReference>